<keyword evidence="1" id="KW-0472">Membrane</keyword>
<accession>A0A6J3MKC4</accession>
<keyword evidence="1" id="KW-0812">Transmembrane</keyword>
<gene>
    <name evidence="3" type="ORF">K489DRAFT_406102</name>
</gene>
<sequence>MLDLTMNLFGRDAEASSQSPQSTVNPTIVILLVVLLSLLVVGLFLVAALMYLRYRRRMLKQSILPEYNEKRLSESSSSSSPRRVRARQLEPVHVYAEKQDLMANSSSPPDSPLPEIRITFPEEVDETGKRKSGRVVVVHMGDSAIGMEPVVDVLPAYQKSEGDRFHSIDLERVGGLIEKAKNSPKKEYH</sequence>
<dbReference type="GeneID" id="54365020"/>
<evidence type="ECO:0000313" key="2">
    <source>
        <dbReference type="Proteomes" id="UP000504637"/>
    </source>
</evidence>
<organism evidence="3">
    <name type="scientific">Dissoconium aciculare CBS 342.82</name>
    <dbReference type="NCBI Taxonomy" id="1314786"/>
    <lineage>
        <taxon>Eukaryota</taxon>
        <taxon>Fungi</taxon>
        <taxon>Dikarya</taxon>
        <taxon>Ascomycota</taxon>
        <taxon>Pezizomycotina</taxon>
        <taxon>Dothideomycetes</taxon>
        <taxon>Dothideomycetidae</taxon>
        <taxon>Mycosphaerellales</taxon>
        <taxon>Dissoconiaceae</taxon>
        <taxon>Dissoconium</taxon>
    </lineage>
</organism>
<dbReference type="Proteomes" id="UP000504637">
    <property type="component" value="Unplaced"/>
</dbReference>
<reference evidence="3" key="3">
    <citation type="submission" date="2025-08" db="UniProtKB">
        <authorList>
            <consortium name="RefSeq"/>
        </authorList>
    </citation>
    <scope>IDENTIFICATION</scope>
    <source>
        <strain evidence="3">CBS 342.82</strain>
    </source>
</reference>
<reference evidence="3" key="1">
    <citation type="submission" date="2020-01" db="EMBL/GenBank/DDBJ databases">
        <authorList>
            <consortium name="DOE Joint Genome Institute"/>
            <person name="Haridas S."/>
            <person name="Albert R."/>
            <person name="Binder M."/>
            <person name="Bloem J."/>
            <person name="Labutti K."/>
            <person name="Salamov A."/>
            <person name="Andreopoulos B."/>
            <person name="Baker S.E."/>
            <person name="Barry K."/>
            <person name="Bills G."/>
            <person name="Bluhm B.H."/>
            <person name="Cannon C."/>
            <person name="Castanera R."/>
            <person name="Culley D.E."/>
            <person name="Daum C."/>
            <person name="Ezra D."/>
            <person name="Gonzalez J.B."/>
            <person name="Henrissat B."/>
            <person name="Kuo A."/>
            <person name="Liang C."/>
            <person name="Lipzen A."/>
            <person name="Lutzoni F."/>
            <person name="Magnuson J."/>
            <person name="Mondo S."/>
            <person name="Nolan M."/>
            <person name="Ohm R."/>
            <person name="Pangilinan J."/>
            <person name="Park H.-J."/>
            <person name="Ramirez L."/>
            <person name="Alfaro M."/>
            <person name="Sun H."/>
            <person name="Tritt A."/>
            <person name="Yoshinaga Y."/>
            <person name="Zwiers L.-H."/>
            <person name="Turgeon B.G."/>
            <person name="Goodwin S.B."/>
            <person name="Spatafora J.W."/>
            <person name="Crous P.W."/>
            <person name="Grigoriev I.V."/>
        </authorList>
    </citation>
    <scope>NUCLEOTIDE SEQUENCE</scope>
    <source>
        <strain evidence="3">CBS 342.82</strain>
    </source>
</reference>
<keyword evidence="1" id="KW-1133">Transmembrane helix</keyword>
<proteinExistence type="predicted"/>
<feature type="transmembrane region" description="Helical" evidence="1">
    <location>
        <begin position="28"/>
        <end position="52"/>
    </location>
</feature>
<protein>
    <submittedName>
        <fullName evidence="3">Uncharacterized protein</fullName>
    </submittedName>
</protein>
<keyword evidence="2" id="KW-1185">Reference proteome</keyword>
<dbReference type="AlphaFoldDB" id="A0A6J3MKC4"/>
<evidence type="ECO:0000256" key="1">
    <source>
        <dbReference type="SAM" id="Phobius"/>
    </source>
</evidence>
<evidence type="ECO:0000313" key="3">
    <source>
        <dbReference type="RefSeq" id="XP_033464438.1"/>
    </source>
</evidence>
<dbReference type="RefSeq" id="XP_033464438.1">
    <property type="nucleotide sequence ID" value="XM_033607220.1"/>
</dbReference>
<name>A0A6J3MKC4_9PEZI</name>
<reference evidence="3" key="2">
    <citation type="submission" date="2020-04" db="EMBL/GenBank/DDBJ databases">
        <authorList>
            <consortium name="NCBI Genome Project"/>
        </authorList>
    </citation>
    <scope>NUCLEOTIDE SEQUENCE</scope>
    <source>
        <strain evidence="3">CBS 342.82</strain>
    </source>
</reference>
<dbReference type="OrthoDB" id="5388417at2759"/>